<dbReference type="AlphaFoldDB" id="A0A2Z6RDF8"/>
<dbReference type="Pfam" id="PF13890">
    <property type="entry name" value="Rab3-GTPase_cat"/>
    <property type="match status" value="1"/>
</dbReference>
<evidence type="ECO:0000256" key="6">
    <source>
        <dbReference type="SAM" id="MobiDB-lite"/>
    </source>
</evidence>
<name>A0A2Z6RDF8_9GLOM</name>
<organism evidence="8 10">
    <name type="scientific">Rhizophagus clarus</name>
    <dbReference type="NCBI Taxonomy" id="94130"/>
    <lineage>
        <taxon>Eukaryota</taxon>
        <taxon>Fungi</taxon>
        <taxon>Fungi incertae sedis</taxon>
        <taxon>Mucoromycota</taxon>
        <taxon>Glomeromycotina</taxon>
        <taxon>Glomeromycetes</taxon>
        <taxon>Glomerales</taxon>
        <taxon>Glomeraceae</taxon>
        <taxon>Rhizophagus</taxon>
    </lineage>
</organism>
<evidence type="ECO:0000256" key="3">
    <source>
        <dbReference type="ARBA" id="ARBA00015817"/>
    </source>
</evidence>
<dbReference type="InterPro" id="IPR045700">
    <property type="entry name" value="Rab3GAP1"/>
</dbReference>
<feature type="region of interest" description="Disordered" evidence="6">
    <location>
        <begin position="784"/>
        <end position="826"/>
    </location>
</feature>
<dbReference type="EMBL" id="BEXD01003002">
    <property type="protein sequence ID" value="GBC00001.1"/>
    <property type="molecule type" value="Genomic_DNA"/>
</dbReference>
<evidence type="ECO:0000256" key="1">
    <source>
        <dbReference type="ARBA" id="ARBA00004496"/>
    </source>
</evidence>
<feature type="compositionally biased region" description="Low complexity" evidence="6">
    <location>
        <begin position="808"/>
        <end position="819"/>
    </location>
</feature>
<dbReference type="PANTHER" id="PTHR21422">
    <property type="entry name" value="RAB3 GTPASE-ACTIVATING PROTEIN CATALYTIC SUBUNIT"/>
    <property type="match status" value="1"/>
</dbReference>
<evidence type="ECO:0000256" key="4">
    <source>
        <dbReference type="ARBA" id="ARBA00022468"/>
    </source>
</evidence>
<dbReference type="GO" id="GO:0005096">
    <property type="term" value="F:GTPase activator activity"/>
    <property type="evidence" value="ECO:0007669"/>
    <property type="project" value="UniProtKB-KW"/>
</dbReference>
<dbReference type="PANTHER" id="PTHR21422:SF9">
    <property type="entry name" value="RAB3 GTPASE-ACTIVATING PROTEIN CATALYTIC SUBUNIT"/>
    <property type="match status" value="1"/>
</dbReference>
<evidence type="ECO:0000259" key="7">
    <source>
        <dbReference type="Pfam" id="PF13890"/>
    </source>
</evidence>
<evidence type="ECO:0000313" key="9">
    <source>
        <dbReference type="EMBL" id="GES72646.1"/>
    </source>
</evidence>
<dbReference type="EMBL" id="BLAL01000004">
    <property type="protein sequence ID" value="GES72646.1"/>
    <property type="molecule type" value="Genomic_DNA"/>
</dbReference>
<comment type="subcellular location">
    <subcellularLocation>
        <location evidence="1">Cytoplasm</location>
    </subcellularLocation>
</comment>
<evidence type="ECO:0000256" key="2">
    <source>
        <dbReference type="ARBA" id="ARBA00008856"/>
    </source>
</evidence>
<evidence type="ECO:0000256" key="5">
    <source>
        <dbReference type="ARBA" id="ARBA00022490"/>
    </source>
</evidence>
<accession>A0A2Z6RDF8</accession>
<keyword evidence="4" id="KW-0343">GTPase activation</keyword>
<feature type="domain" description="Rab3GAP catalytic subunit conserved" evidence="7">
    <location>
        <begin position="869"/>
        <end position="1020"/>
    </location>
</feature>
<evidence type="ECO:0000313" key="10">
    <source>
        <dbReference type="Proteomes" id="UP000247702"/>
    </source>
</evidence>
<sequence length="1192" mass="134682">MHASNPNSPIDDDEHFEFVDYTAASQWERFITTVEEVLNGWGVNDGQLGIFDDSKLPPLGDKPSIKTVEGIDPFVKRETIVLDDNSYTLSYHYHPIKRWNEFTTSRSSSANFTSELQPPPTTTTLFPPNPDPFLPSSEFLPVTLPNTSLDSTPMNLNKIHRWTGLTHILVLTPRDIFSSGSISKFKSLDLNTTKMLLSSFAIAFHNTKCKLPVYVPTGQVANSLYAGYMCLYNKYAKNVIDAGEVEIRFNTTYVRDVPLRFSHLAGLTEFFIEKMDLNQIPLDQVDVPELDKMPHLGISVAGLFAYELQNLDDQDWKNFDDNDFPSSRINEDIFKDFEGQNGGMFGNGTMFENEILKDTPGFSQQFTSTVASASNLPFGPQNDQLQSLLLTAFFPSAPSDTYLDNDIYSEMDAVRAPIWILGCNFYPDNQQNQLVLLSNMLNNAIFSYNINCANDLAEKSNNLKGKIRNKVFRKSQVTDLPGTFKSDDLGCDAARFSRSTIGGIVDMDDVDIDEILRRLFHPLSNKTFPSNAERINTLSGIPLLSASSLGNQFCVRTVPYKSFLWNLLEYLLETVSRTNNSSDSFLGFLKILWNEVLREIRLHWERFDSLPDVNIYMSENEDVSSIVSQNGSLLTDDNKVKADSHNIGIDMKYSIIHQKLCMINCCATRIRRDQKYNPILSTSPRNQVSSINSLASSDSILNNKMSKNSPMEQKQTTSDPFVRLFDHITGEDTPEASVILVPPVNSNGASASDVIALDEKEIKSSNHIVRELGEEEFYDAIEEATTTPLGIPNKKNPNRSVSQHRRSPSSLSHIHSNSPTTSLFSEQSDPFVQLNYSSSMDSNQEFEFAGQNASKISFDDRFDKEVKDENEREGHSHHFNDLKLLKTGEPLLVPETQDTGFMTEDMAREQEELFESLGTSEDATKLRAQLQSAHLKSDMQAFKAANPHAVLEDFVRWYSPRDWIPDESGDPNKGTLSPRMKEKGNLWQELWRSSKRIPARRQKPLFKYNREAEKALHYLEQLSIQDLFKELLPTIFLIAYDTLVSRSVSKNIKPVTSGLAALAQELSNFPWNEIGSKKIVCDGLIQSFKRNEMLIGKAISLLRKLPKQYDLVERLLEIPETHVSDGEERTAVYELFASGAPLNDSFPHPTTREFVLQTTCLRPTPVPTRMYVSLDKSGMRIIDMVGKDTIFM</sequence>
<dbReference type="InterPro" id="IPR026147">
    <property type="entry name" value="Rab3GAP1_conserved"/>
</dbReference>
<reference evidence="8 10" key="1">
    <citation type="submission" date="2017-11" db="EMBL/GenBank/DDBJ databases">
        <title>The genome of Rhizophagus clarus HR1 reveals common genetic basis of auxotrophy among arbuscular mycorrhizal fungi.</title>
        <authorList>
            <person name="Kobayashi Y."/>
        </authorList>
    </citation>
    <scope>NUCLEOTIDE SEQUENCE [LARGE SCALE GENOMIC DNA]</scope>
    <source>
        <strain evidence="8 10">HR1</strain>
    </source>
</reference>
<evidence type="ECO:0000313" key="8">
    <source>
        <dbReference type="EMBL" id="GBC00001.1"/>
    </source>
</evidence>
<comment type="caution">
    <text evidence="8">The sequence shown here is derived from an EMBL/GenBank/DDBJ whole genome shotgun (WGS) entry which is preliminary data.</text>
</comment>
<dbReference type="OrthoDB" id="17346at2759"/>
<dbReference type="Proteomes" id="UP000247702">
    <property type="component" value="Unassembled WGS sequence"/>
</dbReference>
<comment type="similarity">
    <text evidence="2">Belongs to the Rab3-GAP catalytic subunit family.</text>
</comment>
<dbReference type="STRING" id="94130.A0A2Z6RDF8"/>
<keyword evidence="10" id="KW-1185">Reference proteome</keyword>
<proteinExistence type="inferred from homology"/>
<dbReference type="GO" id="GO:0005737">
    <property type="term" value="C:cytoplasm"/>
    <property type="evidence" value="ECO:0007669"/>
    <property type="project" value="UniProtKB-SubCell"/>
</dbReference>
<dbReference type="Proteomes" id="UP000615446">
    <property type="component" value="Unassembled WGS sequence"/>
</dbReference>
<keyword evidence="5" id="KW-0963">Cytoplasm</keyword>
<protein>
    <recommendedName>
        <fullName evidence="3">Rab3 GTPase-activating protein catalytic subunit</fullName>
    </recommendedName>
</protein>
<reference evidence="9" key="2">
    <citation type="submission" date="2019-10" db="EMBL/GenBank/DDBJ databases">
        <title>Conservation and host-specific expression of non-tandemly repeated heterogenous ribosome RNA gene in arbuscular mycorrhizal fungi.</title>
        <authorList>
            <person name="Maeda T."/>
            <person name="Kobayashi Y."/>
            <person name="Nakagawa T."/>
            <person name="Ezawa T."/>
            <person name="Yamaguchi K."/>
            <person name="Bino T."/>
            <person name="Nishimoto Y."/>
            <person name="Shigenobu S."/>
            <person name="Kawaguchi M."/>
        </authorList>
    </citation>
    <scope>NUCLEOTIDE SEQUENCE</scope>
    <source>
        <strain evidence="9">HR1</strain>
    </source>
</reference>
<gene>
    <name evidence="9" type="ORF">RCL2_000020400</name>
    <name evidence="8" type="ORF">RclHR1_03700008</name>
</gene>